<evidence type="ECO:0000259" key="13">
    <source>
        <dbReference type="PROSITE" id="PS50853"/>
    </source>
</evidence>
<dbReference type="PROSITE" id="PS50002">
    <property type="entry name" value="SH3"/>
    <property type="match status" value="1"/>
</dbReference>
<dbReference type="Gene3D" id="2.60.40.10">
    <property type="entry name" value="Immunoglobulins"/>
    <property type="match status" value="15"/>
</dbReference>
<proteinExistence type="inferred from homology"/>
<name>A0A9Q0RJH8_BLOTA</name>
<dbReference type="InterPro" id="IPR013098">
    <property type="entry name" value="Ig_I-set"/>
</dbReference>
<feature type="domain" description="Ig-like" evidence="12">
    <location>
        <begin position="454"/>
        <end position="530"/>
    </location>
</feature>
<dbReference type="InterPro" id="IPR001452">
    <property type="entry name" value="SH3_domain"/>
</dbReference>
<protein>
    <recommendedName>
        <fullName evidence="16">Titin</fullName>
    </recommendedName>
</protein>
<keyword evidence="9" id="KW-0393">Immunoglobulin domain</keyword>
<dbReference type="PRINTS" id="PR00014">
    <property type="entry name" value="FNTYPEIII"/>
</dbReference>
<keyword evidence="15" id="KW-1185">Reference proteome</keyword>
<keyword evidence="4 10" id="KW-0728">SH3 domain</keyword>
<evidence type="ECO:0000256" key="3">
    <source>
        <dbReference type="ARBA" id="ARBA00006692"/>
    </source>
</evidence>
<evidence type="ECO:0000256" key="10">
    <source>
        <dbReference type="PROSITE-ProRule" id="PRU00192"/>
    </source>
</evidence>
<dbReference type="GO" id="GO:0005634">
    <property type="term" value="C:nucleus"/>
    <property type="evidence" value="ECO:0007669"/>
    <property type="project" value="UniProtKB-SubCell"/>
</dbReference>
<evidence type="ECO:0000256" key="6">
    <source>
        <dbReference type="ARBA" id="ARBA00022737"/>
    </source>
</evidence>
<dbReference type="SMART" id="SM00060">
    <property type="entry name" value="FN3"/>
    <property type="match status" value="5"/>
</dbReference>
<evidence type="ECO:0000259" key="12">
    <source>
        <dbReference type="PROSITE" id="PS50835"/>
    </source>
</evidence>
<evidence type="ECO:0000313" key="14">
    <source>
        <dbReference type="EMBL" id="KAJ6216696.1"/>
    </source>
</evidence>
<feature type="domain" description="Fibronectin type-III" evidence="13">
    <location>
        <begin position="1470"/>
        <end position="1566"/>
    </location>
</feature>
<keyword evidence="7" id="KW-1015">Disulfide bond</keyword>
<comment type="subcellular location">
    <subcellularLocation>
        <location evidence="2">Cytoplasm</location>
    </subcellularLocation>
    <subcellularLocation>
        <location evidence="1">Nucleus</location>
    </subcellularLocation>
</comment>
<feature type="domain" description="Fibronectin type-III" evidence="13">
    <location>
        <begin position="1368"/>
        <end position="1463"/>
    </location>
</feature>
<dbReference type="Pfam" id="PF00041">
    <property type="entry name" value="fn3"/>
    <property type="match status" value="5"/>
</dbReference>
<feature type="domain" description="Ig-like" evidence="12">
    <location>
        <begin position="635"/>
        <end position="720"/>
    </location>
</feature>
<dbReference type="EMBL" id="JAPWDV010000003">
    <property type="protein sequence ID" value="KAJ6216696.1"/>
    <property type="molecule type" value="Genomic_DNA"/>
</dbReference>
<comment type="similarity">
    <text evidence="3">Belongs to the protein kinase superfamily. CAMK Ser/Thr protein kinase family.</text>
</comment>
<gene>
    <name evidence="14" type="ORF">RDWZM_007853</name>
</gene>
<evidence type="ECO:0008006" key="16">
    <source>
        <dbReference type="Google" id="ProtNLM"/>
    </source>
</evidence>
<evidence type="ECO:0000256" key="2">
    <source>
        <dbReference type="ARBA" id="ARBA00004496"/>
    </source>
</evidence>
<accession>A0A9Q0RJH8</accession>
<dbReference type="PROSITE" id="PS50853">
    <property type="entry name" value="FN3"/>
    <property type="match status" value="5"/>
</dbReference>
<dbReference type="SUPFAM" id="SSF50044">
    <property type="entry name" value="SH3-domain"/>
    <property type="match status" value="1"/>
</dbReference>
<evidence type="ECO:0000256" key="5">
    <source>
        <dbReference type="ARBA" id="ARBA00022490"/>
    </source>
</evidence>
<dbReference type="Proteomes" id="UP001142055">
    <property type="component" value="Chromosome 3"/>
</dbReference>
<dbReference type="InterPro" id="IPR003961">
    <property type="entry name" value="FN3_dom"/>
</dbReference>
<evidence type="ECO:0000256" key="1">
    <source>
        <dbReference type="ARBA" id="ARBA00004123"/>
    </source>
</evidence>
<dbReference type="CDD" id="cd00174">
    <property type="entry name" value="SH3"/>
    <property type="match status" value="1"/>
</dbReference>
<feature type="domain" description="Fibronectin type-III" evidence="13">
    <location>
        <begin position="1164"/>
        <end position="1259"/>
    </location>
</feature>
<feature type="domain" description="SH3" evidence="11">
    <location>
        <begin position="46"/>
        <end position="107"/>
    </location>
</feature>
<feature type="domain" description="Fibronectin type-III" evidence="13">
    <location>
        <begin position="910"/>
        <end position="1004"/>
    </location>
</feature>
<dbReference type="InterPro" id="IPR036028">
    <property type="entry name" value="SH3-like_dom_sf"/>
</dbReference>
<feature type="domain" description="Ig-like" evidence="12">
    <location>
        <begin position="359"/>
        <end position="450"/>
    </location>
</feature>
<dbReference type="InterPro" id="IPR007110">
    <property type="entry name" value="Ig-like_dom"/>
</dbReference>
<keyword evidence="6" id="KW-0677">Repeat</keyword>
<dbReference type="Pfam" id="PF07679">
    <property type="entry name" value="I-set"/>
    <property type="match status" value="9"/>
</dbReference>
<dbReference type="SUPFAM" id="SSF48726">
    <property type="entry name" value="Immunoglobulin"/>
    <property type="match status" value="10"/>
</dbReference>
<dbReference type="PANTHER" id="PTHR13817:SF168">
    <property type="match status" value="1"/>
</dbReference>
<dbReference type="InterPro" id="IPR003599">
    <property type="entry name" value="Ig_sub"/>
</dbReference>
<evidence type="ECO:0000256" key="4">
    <source>
        <dbReference type="ARBA" id="ARBA00022443"/>
    </source>
</evidence>
<evidence type="ECO:0000256" key="8">
    <source>
        <dbReference type="ARBA" id="ARBA00023242"/>
    </source>
</evidence>
<keyword evidence="5" id="KW-0963">Cytoplasm</keyword>
<dbReference type="PANTHER" id="PTHR13817">
    <property type="entry name" value="TITIN"/>
    <property type="match status" value="1"/>
</dbReference>
<comment type="caution">
    <text evidence="14">The sequence shown here is derived from an EMBL/GenBank/DDBJ whole genome shotgun (WGS) entry which is preliminary data.</text>
</comment>
<evidence type="ECO:0000313" key="15">
    <source>
        <dbReference type="Proteomes" id="UP001142055"/>
    </source>
</evidence>
<evidence type="ECO:0000259" key="11">
    <source>
        <dbReference type="PROSITE" id="PS50002"/>
    </source>
</evidence>
<dbReference type="CDD" id="cd00096">
    <property type="entry name" value="Ig"/>
    <property type="match status" value="1"/>
</dbReference>
<dbReference type="InterPro" id="IPR013783">
    <property type="entry name" value="Ig-like_fold"/>
</dbReference>
<evidence type="ECO:0000256" key="7">
    <source>
        <dbReference type="ARBA" id="ARBA00023157"/>
    </source>
</evidence>
<feature type="domain" description="Ig-like" evidence="12">
    <location>
        <begin position="726"/>
        <end position="810"/>
    </location>
</feature>
<dbReference type="InterPro" id="IPR036116">
    <property type="entry name" value="FN3_sf"/>
</dbReference>
<dbReference type="Pfam" id="PF00018">
    <property type="entry name" value="SH3_1"/>
    <property type="match status" value="1"/>
</dbReference>
<feature type="domain" description="Ig-like" evidence="12">
    <location>
        <begin position="1010"/>
        <end position="1100"/>
    </location>
</feature>
<evidence type="ECO:0000256" key="9">
    <source>
        <dbReference type="ARBA" id="ARBA00023319"/>
    </source>
</evidence>
<dbReference type="GO" id="GO:0009653">
    <property type="term" value="P:anatomical structure morphogenesis"/>
    <property type="evidence" value="ECO:0007669"/>
    <property type="project" value="UniProtKB-ARBA"/>
</dbReference>
<dbReference type="FunFam" id="2.60.40.10:FF:000050">
    <property type="entry name" value="Titin isoform B"/>
    <property type="match status" value="1"/>
</dbReference>
<dbReference type="OMA" id="PTPIDEW"/>
<dbReference type="CDD" id="cd00063">
    <property type="entry name" value="FN3"/>
    <property type="match status" value="5"/>
</dbReference>
<reference evidence="14" key="1">
    <citation type="submission" date="2022-12" db="EMBL/GenBank/DDBJ databases">
        <title>Genome assemblies of Blomia tropicalis.</title>
        <authorList>
            <person name="Cui Y."/>
        </authorList>
    </citation>
    <scope>NUCLEOTIDE SEQUENCE</scope>
    <source>
        <tissue evidence="14">Adult mites</tissue>
    </source>
</reference>
<dbReference type="SUPFAM" id="SSF49265">
    <property type="entry name" value="Fibronectin type III"/>
    <property type="match status" value="3"/>
</dbReference>
<dbReference type="InterPro" id="IPR036179">
    <property type="entry name" value="Ig-like_dom_sf"/>
</dbReference>
<feature type="domain" description="Ig-like" evidence="12">
    <location>
        <begin position="548"/>
        <end position="622"/>
    </location>
</feature>
<dbReference type="GO" id="GO:0030154">
    <property type="term" value="P:cell differentiation"/>
    <property type="evidence" value="ECO:0007669"/>
    <property type="project" value="UniProtKB-ARBA"/>
</dbReference>
<dbReference type="SMART" id="SM00326">
    <property type="entry name" value="SH3"/>
    <property type="match status" value="1"/>
</dbReference>
<dbReference type="InterPro" id="IPR003598">
    <property type="entry name" value="Ig_sub2"/>
</dbReference>
<keyword evidence="8" id="KW-0539">Nucleus</keyword>
<dbReference type="FunFam" id="2.60.40.10:FF:000107">
    <property type="entry name" value="Myosin, light chain kinase a"/>
    <property type="match status" value="1"/>
</dbReference>
<feature type="domain" description="Fibronectin type-III" evidence="13">
    <location>
        <begin position="1265"/>
        <end position="1366"/>
    </location>
</feature>
<dbReference type="SMART" id="SM00408">
    <property type="entry name" value="IGc2"/>
    <property type="match status" value="7"/>
</dbReference>
<dbReference type="FunFam" id="2.60.40.10:FF:000056">
    <property type="entry name" value="twitchin isoform X4"/>
    <property type="match status" value="3"/>
</dbReference>
<dbReference type="PROSITE" id="PS50835">
    <property type="entry name" value="IG_LIKE"/>
    <property type="match status" value="6"/>
</dbReference>
<dbReference type="GO" id="GO:0030017">
    <property type="term" value="C:sarcomere"/>
    <property type="evidence" value="ECO:0007669"/>
    <property type="project" value="UniProtKB-ARBA"/>
</dbReference>
<organism evidence="14 15">
    <name type="scientific">Blomia tropicalis</name>
    <name type="common">Mite</name>
    <dbReference type="NCBI Taxonomy" id="40697"/>
    <lineage>
        <taxon>Eukaryota</taxon>
        <taxon>Metazoa</taxon>
        <taxon>Ecdysozoa</taxon>
        <taxon>Arthropoda</taxon>
        <taxon>Chelicerata</taxon>
        <taxon>Arachnida</taxon>
        <taxon>Acari</taxon>
        <taxon>Acariformes</taxon>
        <taxon>Sarcoptiformes</taxon>
        <taxon>Astigmata</taxon>
        <taxon>Glycyphagoidea</taxon>
        <taxon>Echimyopodidae</taxon>
        <taxon>Blomia</taxon>
    </lineage>
</organism>
<dbReference type="Gene3D" id="2.30.30.40">
    <property type="entry name" value="SH3 Domains"/>
    <property type="match status" value="1"/>
</dbReference>
<dbReference type="InterPro" id="IPR050964">
    <property type="entry name" value="Striated_Muscle_Regulatory"/>
</dbReference>
<sequence length="1632" mass="187006">MTESLSITLPPKPSTYTTVEAEADLNIKIVPKLSEETLSSIVVESKLYEEMICKVSFESQVPNTVSLREGDRIYVVERINQDWWFIRKKITNQFGLVPAETVTDTVSYTHYIDNTIHKLVDQLPTDEYAELTVVRKPAEPSFGSFPEPEYITEVGETLSIEFVIKGSPRPNLVIFKESKIIETNERFHVYYDEDDVVTIVFEDMHPHDSGIYSVVAKNKAGFTKYSFQLTVNGNIAFNNEEINRIYYANLTDTQRNVPILSKIPEYIEIEMDSTFTIEFTVFSVEKARIKIIKEDISMTHHERFTLTETNVEEHMYRYQFTCKRTEETDDGTYEIIAENAAGDTNAMTQVCFIHKKEKPSFVRTFEETKVGDSNQLMLEVKCKGYPKPKLTWFYEQCRILSSSDTIIRQKDYDGILAINNVEKKIHEGRYECRAENIYGQCSHSEMVRIYKRSAKFLERLRDVEVYENEKALLVTKITTTEDDVVWMKDGHQLEEFSTSEDNGYQFIKDGHYRKLLVEKANVTHQGEYTCMLGSEKCSCDLVVIEMAAEITKLLKDVNIISGEDAQFMVELSKGDAVLQWQKDGKEIEFDDRVYLKIDGKQQKLIINSARVDDGGEYSCTLNTQRCKAKLIVQTPSTEFLKRLSDEYTVDEECETLFEVEISRPDVDVYWYKNGEELRETSNIKFFKDGTIRKLSIRRTKIADCGEYICLAKGDQTKTVLNVSRNPIVFNLKLKDLNVQEGETATLCTEVIDERYQLTWMKNNQPLELDERFIISDSGKYHKLIIKNATPTDKGTYTAICEGQRSTAKVSVLSSPKVLIDTRRFTAIRNTNFILDVPFEGYPIPKVEWYYAGRMLKTSKKVAIEILMSRTVLTIKNFDNDDVGLYKLCLENTVGQYTIHFEVFIIDRPDPPSKPIGLNITNNSVILKWEQPAKDNGSPITNYIVEYKEAKSNTWKEYDEFIGEENVRIKNLKHNMSYVFRVYSINRAGKSNASIESDIITIQDDDEGEAPNVIQKLPMNTVTMPFGTVKLECKITGKPTPDIEWRMNDTCLDEESDDFIMKYDKYVASLVIKECRFNFVGKYKCIATNQYGSVTTRTELSIEEKPGKQLVERENISIENGENISILSINNFTIEDAGIYTLHLMNSAGECKYDFEVKMLNRPGPPGMPIRCTNTDDHSVEVSWNPPKDDGGSPIQYYLIELCETKFSQWKEIAQVTANHFSHKVYDLMPDSKYRFRISSVNEYGTSDAAISDPIICKSPYDRPSPPTGPYRTSDHTQSSFMLYWNPPEHDGNCPILEYIIEIQEEGKRSWKMVGSVDGETLSMPINDLINEHSYRFRITCRNKIGVSDPYHGEESIVVKCRYGPPTIPIGPLTINEMTNTSITMSWRPPMSNGGLELTGYIIERKLSFENNWIREAFLEPDILNYTVTSLFAKYEYNFRVIAENALGQSPPLLGEAAIQLSQTALPPGIPSAPLEMRVVSPSAIVIEWGKPDNDGGAPITGYVIAAREARRTMWIEVGKVEANIHRLQIKDLQEGRSYQVRVLAQNEIGLSDPLESEEAIQVIRPPGFDEIEVEGDVGRDETLSLSFTTSETSSWMREANVEANVESYTTHSLLRRREYFFKLWFYADKLFK</sequence>
<dbReference type="FunFam" id="2.60.40.10:FF:000031">
    <property type="entry name" value="Myosin-binding protein C, slow type"/>
    <property type="match status" value="1"/>
</dbReference>
<dbReference type="FunFam" id="2.60.40.10:FF:000032">
    <property type="entry name" value="palladin isoform X1"/>
    <property type="match status" value="1"/>
</dbReference>
<dbReference type="SMART" id="SM00409">
    <property type="entry name" value="IG"/>
    <property type="match status" value="7"/>
</dbReference>